<dbReference type="EMBL" id="CP042997">
    <property type="protein sequence ID" value="QEH35952.1"/>
    <property type="molecule type" value="Genomic_DNA"/>
</dbReference>
<dbReference type="KEGG" id="agv:OJF2_45090"/>
<dbReference type="NCBIfam" id="TIGR02595">
    <property type="entry name" value="PEP_CTERM"/>
    <property type="match status" value="1"/>
</dbReference>
<dbReference type="Proteomes" id="UP000324233">
    <property type="component" value="Chromosome"/>
</dbReference>
<dbReference type="Pfam" id="PF14717">
    <property type="entry name" value="DUF4465"/>
    <property type="match status" value="1"/>
</dbReference>
<feature type="domain" description="Ice-binding protein C-terminal" evidence="2">
    <location>
        <begin position="251"/>
        <end position="275"/>
    </location>
</feature>
<dbReference type="AlphaFoldDB" id="A0A5B9W5M9"/>
<gene>
    <name evidence="3" type="ORF">OJF2_45090</name>
</gene>
<organism evidence="3 4">
    <name type="scientific">Aquisphaera giovannonii</name>
    <dbReference type="NCBI Taxonomy" id="406548"/>
    <lineage>
        <taxon>Bacteria</taxon>
        <taxon>Pseudomonadati</taxon>
        <taxon>Planctomycetota</taxon>
        <taxon>Planctomycetia</taxon>
        <taxon>Isosphaerales</taxon>
        <taxon>Isosphaeraceae</taxon>
        <taxon>Aquisphaera</taxon>
    </lineage>
</organism>
<proteinExistence type="predicted"/>
<dbReference type="Pfam" id="PF07589">
    <property type="entry name" value="PEP-CTERM"/>
    <property type="match status" value="1"/>
</dbReference>
<dbReference type="Gene3D" id="2.60.120.1350">
    <property type="entry name" value="Protein of unknown function DUF4465"/>
    <property type="match status" value="1"/>
</dbReference>
<accession>A0A5B9W5M9</accession>
<reference evidence="3 4" key="1">
    <citation type="submission" date="2019-08" db="EMBL/GenBank/DDBJ databases">
        <title>Deep-cultivation of Planctomycetes and their phenomic and genomic characterization uncovers novel biology.</title>
        <authorList>
            <person name="Wiegand S."/>
            <person name="Jogler M."/>
            <person name="Boedeker C."/>
            <person name="Pinto D."/>
            <person name="Vollmers J."/>
            <person name="Rivas-Marin E."/>
            <person name="Kohn T."/>
            <person name="Peeters S.H."/>
            <person name="Heuer A."/>
            <person name="Rast P."/>
            <person name="Oberbeckmann S."/>
            <person name="Bunk B."/>
            <person name="Jeske O."/>
            <person name="Meyerdierks A."/>
            <person name="Storesund J.E."/>
            <person name="Kallscheuer N."/>
            <person name="Luecker S."/>
            <person name="Lage O.M."/>
            <person name="Pohl T."/>
            <person name="Merkel B.J."/>
            <person name="Hornburger P."/>
            <person name="Mueller R.-W."/>
            <person name="Bruemmer F."/>
            <person name="Labrenz M."/>
            <person name="Spormann A.M."/>
            <person name="Op den Camp H."/>
            <person name="Overmann J."/>
            <person name="Amann R."/>
            <person name="Jetten M.S.M."/>
            <person name="Mascher T."/>
            <person name="Medema M.H."/>
            <person name="Devos D.P."/>
            <person name="Kaster A.-K."/>
            <person name="Ovreas L."/>
            <person name="Rohde M."/>
            <person name="Galperin M.Y."/>
            <person name="Jogler C."/>
        </authorList>
    </citation>
    <scope>NUCLEOTIDE SEQUENCE [LARGE SCALE GENOMIC DNA]</scope>
    <source>
        <strain evidence="3 4">OJF2</strain>
    </source>
</reference>
<dbReference type="RefSeq" id="WP_148595689.1">
    <property type="nucleotide sequence ID" value="NZ_CP042997.1"/>
</dbReference>
<protein>
    <submittedName>
        <fullName evidence="3">PEP-CTERM motif protein</fullName>
    </submittedName>
</protein>
<dbReference type="InterPro" id="IPR027828">
    <property type="entry name" value="DUF4465"/>
</dbReference>
<sequence length="554" mass="56831" precursor="true">MRHARAALAAILTLGLASASASRAGTVTSTFDDLGLAAGTYVNDAGPGGHFTIDGNAYNNSFSPSFGGIWSGWSLSAMTDKTDPSFTNQYSSITGGGADGSKAYAVGFTFGGDTDPFHPAGTTITLAPGATPDSIAITNTAYAYYTMRDGDAFGFAHAFEHGDYQLLDVRGYDASGKLVGTVDFYLANFLSDNKDDWYIVNTWETVDLSSLAGSSVLQFGIQSSQDDPTFGVNTPAYFAADDFTFTTAAAAVPEPSGLALMGLGLAGLLGLKARRRVAALLPCVLLATSALEARAGSFAPQVGQAGSLGIARSSPLFQEWASSVVSITRGPQDISNPNSPLASFGQPTDALGSAGGIVSLGDGGSITLGFDAPITNGTGADFAVFENGFLSGGNGLAYLELAFVDVSSDGVHFFRFPSISETQADTQVGAFGSLDASNLHDLAGKYVAGYGTGFDLSELAGVSPFLDVNRVTQVRITDVVGSIDPRYGTRDSQGHLINDPFSTPFASGGFDLSGVGVIHAAAVPEPAGLAMAFSAASLVGAARLARTPAGRRRA</sequence>
<feature type="chain" id="PRO_5022680207" evidence="1">
    <location>
        <begin position="25"/>
        <end position="554"/>
    </location>
</feature>
<evidence type="ECO:0000259" key="2">
    <source>
        <dbReference type="Pfam" id="PF07589"/>
    </source>
</evidence>
<name>A0A5B9W5M9_9BACT</name>
<evidence type="ECO:0000256" key="1">
    <source>
        <dbReference type="SAM" id="SignalP"/>
    </source>
</evidence>
<dbReference type="InterPro" id="IPR013424">
    <property type="entry name" value="Ice-binding_C"/>
</dbReference>
<evidence type="ECO:0000313" key="4">
    <source>
        <dbReference type="Proteomes" id="UP000324233"/>
    </source>
</evidence>
<keyword evidence="1" id="KW-0732">Signal</keyword>
<keyword evidence="4" id="KW-1185">Reference proteome</keyword>
<evidence type="ECO:0000313" key="3">
    <source>
        <dbReference type="EMBL" id="QEH35952.1"/>
    </source>
</evidence>
<feature type="signal peptide" evidence="1">
    <location>
        <begin position="1"/>
        <end position="24"/>
    </location>
</feature>
<dbReference type="OrthoDB" id="9151625at2"/>